<gene>
    <name evidence="3" type="ORF">A3B10_01545</name>
</gene>
<dbReference type="SUPFAM" id="SSF82771">
    <property type="entry name" value="GIY-YIG endonuclease"/>
    <property type="match status" value="1"/>
</dbReference>
<feature type="domain" description="GIY-YIG" evidence="2">
    <location>
        <begin position="5"/>
        <end position="82"/>
    </location>
</feature>
<evidence type="ECO:0000256" key="1">
    <source>
        <dbReference type="ARBA" id="ARBA00007435"/>
    </source>
</evidence>
<sequence>MKEEKECGIYILSNKGDTVLYTGVTGKGIKPRVWEHKNDLVEGFTKKYKCHKLVYYEYYDDMEQAIAREKQIKGGSRADKIKFIESKNPTWKDLYDDLD</sequence>
<proteinExistence type="inferred from homology"/>
<reference evidence="3 4" key="1">
    <citation type="journal article" date="2016" name="Nat. Commun.">
        <title>Thousands of microbial genomes shed light on interconnected biogeochemical processes in an aquifer system.</title>
        <authorList>
            <person name="Anantharaman K."/>
            <person name="Brown C.T."/>
            <person name="Hug L.A."/>
            <person name="Sharon I."/>
            <person name="Castelle C.J."/>
            <person name="Probst A.J."/>
            <person name="Thomas B.C."/>
            <person name="Singh A."/>
            <person name="Wilkins M.J."/>
            <person name="Karaoz U."/>
            <person name="Brodie E.L."/>
            <person name="Williams K.H."/>
            <person name="Hubbard S.S."/>
            <person name="Banfield J.F."/>
        </authorList>
    </citation>
    <scope>NUCLEOTIDE SEQUENCE [LARGE SCALE GENOMIC DNA]</scope>
</reference>
<dbReference type="PANTHER" id="PTHR34477">
    <property type="entry name" value="UPF0213 PROTEIN YHBQ"/>
    <property type="match status" value="1"/>
</dbReference>
<dbReference type="AlphaFoldDB" id="A0A1F5PX25"/>
<organism evidence="3 4">
    <name type="scientific">Candidatus Doudnabacteria bacterium RIFCSPLOWO2_01_FULL_44_21</name>
    <dbReference type="NCBI Taxonomy" id="1817841"/>
    <lineage>
        <taxon>Bacteria</taxon>
        <taxon>Candidatus Doudnaibacteriota</taxon>
    </lineage>
</organism>
<dbReference type="PROSITE" id="PS50164">
    <property type="entry name" value="GIY_YIG"/>
    <property type="match status" value="1"/>
</dbReference>
<evidence type="ECO:0000259" key="2">
    <source>
        <dbReference type="PROSITE" id="PS50164"/>
    </source>
</evidence>
<dbReference type="Pfam" id="PF01541">
    <property type="entry name" value="GIY-YIG"/>
    <property type="match status" value="1"/>
</dbReference>
<protein>
    <recommendedName>
        <fullName evidence="2">GIY-YIG domain-containing protein</fullName>
    </recommendedName>
</protein>
<accession>A0A1F5PX25</accession>
<name>A0A1F5PX25_9BACT</name>
<comment type="similarity">
    <text evidence="1">Belongs to the UPF0213 family.</text>
</comment>
<dbReference type="InterPro" id="IPR050190">
    <property type="entry name" value="UPF0213_domain"/>
</dbReference>
<dbReference type="Gene3D" id="3.40.1440.10">
    <property type="entry name" value="GIY-YIG endonuclease"/>
    <property type="match status" value="1"/>
</dbReference>
<dbReference type="InterPro" id="IPR035901">
    <property type="entry name" value="GIY-YIG_endonuc_sf"/>
</dbReference>
<evidence type="ECO:0000313" key="3">
    <source>
        <dbReference type="EMBL" id="OGE94466.1"/>
    </source>
</evidence>
<evidence type="ECO:0000313" key="4">
    <source>
        <dbReference type="Proteomes" id="UP000177281"/>
    </source>
</evidence>
<dbReference type="Proteomes" id="UP000177281">
    <property type="component" value="Unassembled WGS sequence"/>
</dbReference>
<dbReference type="STRING" id="1817841.A3B10_01545"/>
<dbReference type="EMBL" id="MFFB01000018">
    <property type="protein sequence ID" value="OGE94466.1"/>
    <property type="molecule type" value="Genomic_DNA"/>
</dbReference>
<dbReference type="PANTHER" id="PTHR34477:SF5">
    <property type="entry name" value="BSL5627 PROTEIN"/>
    <property type="match status" value="1"/>
</dbReference>
<dbReference type="InterPro" id="IPR000305">
    <property type="entry name" value="GIY-YIG_endonuc"/>
</dbReference>
<comment type="caution">
    <text evidence="3">The sequence shown here is derived from an EMBL/GenBank/DDBJ whole genome shotgun (WGS) entry which is preliminary data.</text>
</comment>
<dbReference type="CDD" id="cd10448">
    <property type="entry name" value="GIY-YIG_unchar_3"/>
    <property type="match status" value="1"/>
</dbReference>